<dbReference type="InterPro" id="IPR000048">
    <property type="entry name" value="IQ_motif_EF-hand-BS"/>
</dbReference>
<evidence type="ECO:0000256" key="1">
    <source>
        <dbReference type="ARBA" id="ARBA00022441"/>
    </source>
</evidence>
<dbReference type="PaxDb" id="6945-B7PUV0"/>
<dbReference type="EMBL" id="DS795318">
    <property type="protein sequence ID" value="EEC10372.1"/>
    <property type="molecule type" value="Genomic_DNA"/>
</dbReference>
<evidence type="ECO:0000313" key="5">
    <source>
        <dbReference type="EnsemblMetazoa" id="ISCW007674-PA"/>
    </source>
</evidence>
<dbReference type="EMBL" id="ABJB010111549">
    <property type="status" value="NOT_ANNOTATED_CDS"/>
    <property type="molecule type" value="Genomic_DNA"/>
</dbReference>
<proteinExistence type="predicted"/>
<dbReference type="PANTHER" id="PTHR45632:SF3">
    <property type="entry name" value="KELCH-LIKE PROTEIN 32"/>
    <property type="match status" value="1"/>
</dbReference>
<dbReference type="EMBL" id="ABJB010499730">
    <property type="status" value="NOT_ANNOTATED_CDS"/>
    <property type="molecule type" value="Genomic_DNA"/>
</dbReference>
<dbReference type="InterPro" id="IPR011705">
    <property type="entry name" value="BACK"/>
</dbReference>
<dbReference type="VEuPathDB" id="VectorBase:ISCI007674"/>
<reference evidence="4 6" key="1">
    <citation type="submission" date="2008-03" db="EMBL/GenBank/DDBJ databases">
        <title>Annotation of Ixodes scapularis.</title>
        <authorList>
            <consortium name="Ixodes scapularis Genome Project Consortium"/>
            <person name="Caler E."/>
            <person name="Hannick L.I."/>
            <person name="Bidwell S."/>
            <person name="Joardar V."/>
            <person name="Thiagarajan M."/>
            <person name="Amedeo P."/>
            <person name="Galinsky K.J."/>
            <person name="Schobel S."/>
            <person name="Inman J."/>
            <person name="Hostetler J."/>
            <person name="Miller J."/>
            <person name="Hammond M."/>
            <person name="Megy K."/>
            <person name="Lawson D."/>
            <person name="Kodira C."/>
            <person name="Sutton G."/>
            <person name="Meyer J."/>
            <person name="Hill C.A."/>
            <person name="Birren B."/>
            <person name="Nene V."/>
            <person name="Collins F."/>
            <person name="Alarcon-Chaidez F."/>
            <person name="Wikel S."/>
            <person name="Strausberg R."/>
        </authorList>
    </citation>
    <scope>NUCLEOTIDE SEQUENCE [LARGE SCALE GENOMIC DNA]</scope>
    <source>
        <strain evidence="6">Wikel</strain>
        <strain evidence="4">Wikel colony</strain>
    </source>
</reference>
<evidence type="ECO:0000256" key="2">
    <source>
        <dbReference type="ARBA" id="ARBA00022737"/>
    </source>
</evidence>
<dbReference type="PANTHER" id="PTHR45632">
    <property type="entry name" value="LD33804P"/>
    <property type="match status" value="1"/>
</dbReference>
<dbReference type="Pfam" id="PF00612">
    <property type="entry name" value="IQ"/>
    <property type="match status" value="1"/>
</dbReference>
<name>B7PUV0_IXOSC</name>
<evidence type="ECO:0000259" key="3">
    <source>
        <dbReference type="Pfam" id="PF07707"/>
    </source>
</evidence>
<dbReference type="SMART" id="SM00015">
    <property type="entry name" value="IQ"/>
    <property type="match status" value="1"/>
</dbReference>
<dbReference type="SMART" id="SM00612">
    <property type="entry name" value="Kelch"/>
    <property type="match status" value="5"/>
</dbReference>
<accession>B7PUV0</accession>
<keyword evidence="2" id="KW-0677">Repeat</keyword>
<dbReference type="InterPro" id="IPR006652">
    <property type="entry name" value="Kelch_1"/>
</dbReference>
<dbReference type="HOGENOM" id="CLU_470336_0_0_1"/>
<dbReference type="InParanoid" id="B7PUV0"/>
<dbReference type="Pfam" id="PF24681">
    <property type="entry name" value="Kelch_KLHDC2_KLHL20_DRC7"/>
    <property type="match status" value="1"/>
</dbReference>
<dbReference type="VEuPathDB" id="VectorBase:ISCP_003801"/>
<dbReference type="InterPro" id="IPR015915">
    <property type="entry name" value="Kelch-typ_b-propeller"/>
</dbReference>
<dbReference type="Proteomes" id="UP000001555">
    <property type="component" value="Unassembled WGS sequence"/>
</dbReference>
<dbReference type="EnsemblMetazoa" id="ISCW007674-RA">
    <property type="protein sequence ID" value="ISCW007674-PA"/>
    <property type="gene ID" value="ISCW007674"/>
</dbReference>
<gene>
    <name evidence="4" type="ORF">IscW_ISCW007674</name>
</gene>
<sequence>MDGDFIGPFNDFHPAILDDDIITQYLRKACYCSDVLGTSSELNVYVAALAWLDHDYERRRSIEEQVLDCVRFPLIDDQTLMRCFKPPLTHLALLRDREDLAVEYRARPRIYLVEFPTVSWDKNGVLRNYEKCSYTRENQAIRHEAATCIQDAFRRHRGWPLKSTLPKLDSGTDVGDAGASYVEFVPTWVDSSESLSAKIRKDRSQEMEINTSVYEAIPESVVLAQCYIRRYLARKHFRALHARVKPVVELENVMEEDDPYQHFLVRHPGSRSLPPITWDNFPARVLTKHLGPLQELNSSVVLLLGGVEPTKNHELGTSCTILRYNPRTRALSRCGRLPQPRHNHTVAFLDGFLYVIGGFDTRNTHGAVKFATKTCFRMSVETRRWERLADMRHARCNHATVACNRKVYAIAGQDEFDRFLKSVEVYDPSEDTWTQSPVPLCCKMSACGATLHNGTVHIAGGVDQLLSVGGLTRDDDVQLSVCADVLSYNRNRNVWDALAPLPEPRHGAGVVNADDSLLLFGGLKNVSQTEASAQVLAYNHRQDLWEQVASLPCGLAGFAVVVLPPSGRNSASSKDWSVFS</sequence>
<dbReference type="VEuPathDB" id="VectorBase:ISCW007674"/>
<dbReference type="PROSITE" id="PS50096">
    <property type="entry name" value="IQ"/>
    <property type="match status" value="1"/>
</dbReference>
<dbReference type="EMBL" id="ABJB010307729">
    <property type="status" value="NOT_ANNOTATED_CDS"/>
    <property type="molecule type" value="Genomic_DNA"/>
</dbReference>
<dbReference type="OrthoDB" id="6350321at2759"/>
<dbReference type="STRING" id="6945.B7PUV0"/>
<evidence type="ECO:0000313" key="4">
    <source>
        <dbReference type="EMBL" id="EEC10372.1"/>
    </source>
</evidence>
<organism>
    <name type="scientific">Ixodes scapularis</name>
    <name type="common">Black-legged tick</name>
    <name type="synonym">Deer tick</name>
    <dbReference type="NCBI Taxonomy" id="6945"/>
    <lineage>
        <taxon>Eukaryota</taxon>
        <taxon>Metazoa</taxon>
        <taxon>Ecdysozoa</taxon>
        <taxon>Arthropoda</taxon>
        <taxon>Chelicerata</taxon>
        <taxon>Arachnida</taxon>
        <taxon>Acari</taxon>
        <taxon>Parasitiformes</taxon>
        <taxon>Ixodida</taxon>
        <taxon>Ixodoidea</taxon>
        <taxon>Ixodidae</taxon>
        <taxon>Ixodinae</taxon>
        <taxon>Ixodes</taxon>
    </lineage>
</organism>
<evidence type="ECO:0000313" key="6">
    <source>
        <dbReference type="Proteomes" id="UP000001555"/>
    </source>
</evidence>
<dbReference type="Gene3D" id="1.25.40.420">
    <property type="match status" value="1"/>
</dbReference>
<reference evidence="5" key="2">
    <citation type="submission" date="2020-05" db="UniProtKB">
        <authorList>
            <consortium name="EnsemblMetazoa"/>
        </authorList>
    </citation>
    <scope>IDENTIFICATION</scope>
    <source>
        <strain evidence="5">wikel</strain>
    </source>
</reference>
<protein>
    <recommendedName>
        <fullName evidence="3">BACK domain-containing protein</fullName>
    </recommendedName>
</protein>
<dbReference type="Pfam" id="PF07707">
    <property type="entry name" value="BACK"/>
    <property type="match status" value="1"/>
</dbReference>
<dbReference type="Pfam" id="PF01344">
    <property type="entry name" value="Kelch_1"/>
    <property type="match status" value="1"/>
</dbReference>
<dbReference type="AlphaFoldDB" id="B7PUV0"/>
<keyword evidence="1" id="KW-0880">Kelch repeat</keyword>
<dbReference type="Gene3D" id="2.120.10.80">
    <property type="entry name" value="Kelch-type beta propeller"/>
    <property type="match status" value="2"/>
</dbReference>
<dbReference type="SUPFAM" id="SSF117281">
    <property type="entry name" value="Kelch motif"/>
    <property type="match status" value="1"/>
</dbReference>
<keyword evidence="6" id="KW-1185">Reference proteome</keyword>
<feature type="domain" description="BACK" evidence="3">
    <location>
        <begin position="33"/>
        <end position="84"/>
    </location>
</feature>